<sequence length="364" mass="38117">MATRGRNFLRNPAFRREANTQLLELGRSNLWGNRWTRNAWVENDALKNNVAWELRAEGLVSAGGAGEGAPPPPVPYAGGGIRLGERMQQGLAGLRAGLLSGLGAAAGLGVVGLGPSNTNSSGGATAETDVAQALPSHAGPAEGRAQQGLALQEQDSEEAGAGSSSLASTSTAAGAGADGDEQSVAASAAAATEAMVAQRVTELREPPSCIATTSDWCEVMQVVDLQWELQRRGLSAAQAAHLLDAGLGLRLAVHVGSRANMLGQFCVGLMLDEGPAPGSSGENVADQMQHFVPRPNRHSFFSGRVRCNGTDRWHRFEYNVTCPRGFRRALVLLRGRRAHDPNAPALPPPVYCGAKFAAAELVFE</sequence>
<dbReference type="RefSeq" id="XP_042918332.1">
    <property type="nucleotide sequence ID" value="XM_043068033.1"/>
</dbReference>
<keyword evidence="3" id="KW-1185">Reference proteome</keyword>
<dbReference type="Gramene" id="PNW75069">
    <property type="protein sequence ID" value="PNW75069"/>
    <property type="gene ID" value="CHLRE_12g497950v5"/>
</dbReference>
<protein>
    <submittedName>
        <fullName evidence="2">Uncharacterized protein</fullName>
    </submittedName>
</protein>
<feature type="region of interest" description="Disordered" evidence="1">
    <location>
        <begin position="135"/>
        <end position="179"/>
    </location>
</feature>
<gene>
    <name evidence="2" type="ORF">CHLRE_12g497950v5</name>
</gene>
<evidence type="ECO:0000313" key="3">
    <source>
        <dbReference type="Proteomes" id="UP000006906"/>
    </source>
</evidence>
<evidence type="ECO:0000313" key="2">
    <source>
        <dbReference type="EMBL" id="PNW75069.1"/>
    </source>
</evidence>
<dbReference type="AlphaFoldDB" id="A0A2K3D3H5"/>
<dbReference type="OrthoDB" id="527505at2759"/>
<dbReference type="KEGG" id="cre:CHLRE_12g497950v5"/>
<organism evidence="2 3">
    <name type="scientific">Chlamydomonas reinhardtii</name>
    <name type="common">Chlamydomonas smithii</name>
    <dbReference type="NCBI Taxonomy" id="3055"/>
    <lineage>
        <taxon>Eukaryota</taxon>
        <taxon>Viridiplantae</taxon>
        <taxon>Chlorophyta</taxon>
        <taxon>core chlorophytes</taxon>
        <taxon>Chlorophyceae</taxon>
        <taxon>CS clade</taxon>
        <taxon>Chlamydomonadales</taxon>
        <taxon>Chlamydomonadaceae</taxon>
        <taxon>Chlamydomonas</taxon>
    </lineage>
</organism>
<feature type="compositionally biased region" description="Low complexity" evidence="1">
    <location>
        <begin position="159"/>
        <end position="175"/>
    </location>
</feature>
<dbReference type="PaxDb" id="3055-EDO96974"/>
<dbReference type="EMBL" id="CM008973">
    <property type="protein sequence ID" value="PNW75069.1"/>
    <property type="molecule type" value="Genomic_DNA"/>
</dbReference>
<name>A0A2K3D3H5_CHLRE</name>
<evidence type="ECO:0000256" key="1">
    <source>
        <dbReference type="SAM" id="MobiDB-lite"/>
    </source>
</evidence>
<reference evidence="2 3" key="1">
    <citation type="journal article" date="2007" name="Science">
        <title>The Chlamydomonas genome reveals the evolution of key animal and plant functions.</title>
        <authorList>
            <person name="Merchant S.S."/>
            <person name="Prochnik S.E."/>
            <person name="Vallon O."/>
            <person name="Harris E.H."/>
            <person name="Karpowicz S.J."/>
            <person name="Witman G.B."/>
            <person name="Terry A."/>
            <person name="Salamov A."/>
            <person name="Fritz-Laylin L.K."/>
            <person name="Marechal-Drouard L."/>
            <person name="Marshall W.F."/>
            <person name="Qu L.H."/>
            <person name="Nelson D.R."/>
            <person name="Sanderfoot A.A."/>
            <person name="Spalding M.H."/>
            <person name="Kapitonov V.V."/>
            <person name="Ren Q."/>
            <person name="Ferris P."/>
            <person name="Lindquist E."/>
            <person name="Shapiro H."/>
            <person name="Lucas S.M."/>
            <person name="Grimwood J."/>
            <person name="Schmutz J."/>
            <person name="Cardol P."/>
            <person name="Cerutti H."/>
            <person name="Chanfreau G."/>
            <person name="Chen C.L."/>
            <person name="Cognat V."/>
            <person name="Croft M.T."/>
            <person name="Dent R."/>
            <person name="Dutcher S."/>
            <person name="Fernandez E."/>
            <person name="Fukuzawa H."/>
            <person name="Gonzalez-Ballester D."/>
            <person name="Gonzalez-Halphen D."/>
            <person name="Hallmann A."/>
            <person name="Hanikenne M."/>
            <person name="Hippler M."/>
            <person name="Inwood W."/>
            <person name="Jabbari K."/>
            <person name="Kalanon M."/>
            <person name="Kuras R."/>
            <person name="Lefebvre P.A."/>
            <person name="Lemaire S.D."/>
            <person name="Lobanov A.V."/>
            <person name="Lohr M."/>
            <person name="Manuell A."/>
            <person name="Meier I."/>
            <person name="Mets L."/>
            <person name="Mittag M."/>
            <person name="Mittelmeier T."/>
            <person name="Moroney J.V."/>
            <person name="Moseley J."/>
            <person name="Napoli C."/>
            <person name="Nedelcu A.M."/>
            <person name="Niyogi K."/>
            <person name="Novoselov S.V."/>
            <person name="Paulsen I.T."/>
            <person name="Pazour G."/>
            <person name="Purton S."/>
            <person name="Ral J.P."/>
            <person name="Riano-Pachon D.M."/>
            <person name="Riekhof W."/>
            <person name="Rymarquis L."/>
            <person name="Schroda M."/>
            <person name="Stern D."/>
            <person name="Umen J."/>
            <person name="Willows R."/>
            <person name="Wilson N."/>
            <person name="Zimmer S.L."/>
            <person name="Allmer J."/>
            <person name="Balk J."/>
            <person name="Bisova K."/>
            <person name="Chen C.J."/>
            <person name="Elias M."/>
            <person name="Gendler K."/>
            <person name="Hauser C."/>
            <person name="Lamb M.R."/>
            <person name="Ledford H."/>
            <person name="Long J.C."/>
            <person name="Minagawa J."/>
            <person name="Page M.D."/>
            <person name="Pan J."/>
            <person name="Pootakham W."/>
            <person name="Roje S."/>
            <person name="Rose A."/>
            <person name="Stahlberg E."/>
            <person name="Terauchi A.M."/>
            <person name="Yang P."/>
            <person name="Ball S."/>
            <person name="Bowler C."/>
            <person name="Dieckmann C.L."/>
            <person name="Gladyshev V.N."/>
            <person name="Green P."/>
            <person name="Jorgensen R."/>
            <person name="Mayfield S."/>
            <person name="Mueller-Roeber B."/>
            <person name="Rajamani S."/>
            <person name="Sayre R.T."/>
            <person name="Brokstein P."/>
            <person name="Dubchak I."/>
            <person name="Goodstein D."/>
            <person name="Hornick L."/>
            <person name="Huang Y.W."/>
            <person name="Jhaveri J."/>
            <person name="Luo Y."/>
            <person name="Martinez D."/>
            <person name="Ngau W.C."/>
            <person name="Otillar B."/>
            <person name="Poliakov A."/>
            <person name="Porter A."/>
            <person name="Szajkowski L."/>
            <person name="Werner G."/>
            <person name="Zhou K."/>
            <person name="Grigoriev I.V."/>
            <person name="Rokhsar D.S."/>
            <person name="Grossman A.R."/>
        </authorList>
    </citation>
    <scope>NUCLEOTIDE SEQUENCE [LARGE SCALE GENOMIC DNA]</scope>
    <source>
        <strain evidence="3">CC-503</strain>
    </source>
</reference>
<dbReference type="ExpressionAtlas" id="A0A2K3D3H5">
    <property type="expression patterns" value="baseline and differential"/>
</dbReference>
<proteinExistence type="predicted"/>
<accession>A0A2K3D3H5</accession>
<dbReference type="InParanoid" id="A0A2K3D3H5"/>
<dbReference type="OMA" id="SADWCEV"/>
<dbReference type="Proteomes" id="UP000006906">
    <property type="component" value="Chromosome 12"/>
</dbReference>
<dbReference type="GeneID" id="5727893"/>